<evidence type="ECO:0000313" key="3">
    <source>
        <dbReference type="Proteomes" id="UP000593571"/>
    </source>
</evidence>
<feature type="region of interest" description="Disordered" evidence="1">
    <location>
        <begin position="32"/>
        <end position="54"/>
    </location>
</feature>
<dbReference type="InterPro" id="IPR039539">
    <property type="entry name" value="Ras_GTPase_bind_prot"/>
</dbReference>
<sequence length="193" mass="21814">MRTFVLAPEGSVASKFYFHNDIFRYQDEVFGGSVTEPQEESGEEVEEPEERQQISEVALDDSRTFYDQTISNDLKEHLEEIVAEPGPGPEPELEQEPVSEIQHKSEPVLEEISSKDVQKYSSPVPIDITQTVQEDLRTFSWASITSKNLPPSGTLPVTGIPAYVVRVPASQPRQKSKPESQIPPQRHQRNQRV</sequence>
<feature type="region of interest" description="Disordered" evidence="1">
    <location>
        <begin position="166"/>
        <end position="193"/>
    </location>
</feature>
<proteinExistence type="predicted"/>
<organism evidence="2 3">
    <name type="scientific">Rousettus aegyptiacus</name>
    <name type="common">Egyptian fruit bat</name>
    <name type="synonym">Pteropus aegyptiacus</name>
    <dbReference type="NCBI Taxonomy" id="9407"/>
    <lineage>
        <taxon>Eukaryota</taxon>
        <taxon>Metazoa</taxon>
        <taxon>Chordata</taxon>
        <taxon>Craniata</taxon>
        <taxon>Vertebrata</taxon>
        <taxon>Euteleostomi</taxon>
        <taxon>Mammalia</taxon>
        <taxon>Eutheria</taxon>
        <taxon>Laurasiatheria</taxon>
        <taxon>Chiroptera</taxon>
        <taxon>Yinpterochiroptera</taxon>
        <taxon>Pteropodoidea</taxon>
        <taxon>Pteropodidae</taxon>
        <taxon>Rousettinae</taxon>
        <taxon>Rousettus</taxon>
    </lineage>
</organism>
<comment type="caution">
    <text evidence="2">The sequence shown here is derived from an EMBL/GenBank/DDBJ whole genome shotgun (WGS) entry which is preliminary data.</text>
</comment>
<reference evidence="2 3" key="1">
    <citation type="journal article" date="2020" name="Nature">
        <title>Six reference-quality genomes reveal evolution of bat adaptations.</title>
        <authorList>
            <person name="Jebb D."/>
            <person name="Huang Z."/>
            <person name="Pippel M."/>
            <person name="Hughes G.M."/>
            <person name="Lavrichenko K."/>
            <person name="Devanna P."/>
            <person name="Winkler S."/>
            <person name="Jermiin L.S."/>
            <person name="Skirmuntt E.C."/>
            <person name="Katzourakis A."/>
            <person name="Burkitt-Gray L."/>
            <person name="Ray D.A."/>
            <person name="Sullivan K.A.M."/>
            <person name="Roscito J.G."/>
            <person name="Kirilenko B.M."/>
            <person name="Davalos L.M."/>
            <person name="Corthals A.P."/>
            <person name="Power M.L."/>
            <person name="Jones G."/>
            <person name="Ransome R.D."/>
            <person name="Dechmann D.K.N."/>
            <person name="Locatelli A.G."/>
            <person name="Puechmaille S.J."/>
            <person name="Fedrigo O."/>
            <person name="Jarvis E.D."/>
            <person name="Hiller M."/>
            <person name="Vernes S.C."/>
            <person name="Myers E.W."/>
            <person name="Teeling E.C."/>
        </authorList>
    </citation>
    <scope>NUCLEOTIDE SEQUENCE [LARGE SCALE GENOMIC DNA]</scope>
    <source>
        <strain evidence="2">MRouAeg1</strain>
        <tissue evidence="2">Muscle</tissue>
    </source>
</reference>
<gene>
    <name evidence="2" type="ORF">HJG63_012539</name>
</gene>
<name>A0A7J8EKL6_ROUAE</name>
<dbReference type="GO" id="GO:1990904">
    <property type="term" value="C:ribonucleoprotein complex"/>
    <property type="evidence" value="ECO:0007669"/>
    <property type="project" value="TreeGrafter"/>
</dbReference>
<dbReference type="Proteomes" id="UP000593571">
    <property type="component" value="Unassembled WGS sequence"/>
</dbReference>
<evidence type="ECO:0000313" key="2">
    <source>
        <dbReference type="EMBL" id="KAF6435815.1"/>
    </source>
</evidence>
<keyword evidence="3" id="KW-1185">Reference proteome</keyword>
<dbReference type="PANTHER" id="PTHR10693:SF21">
    <property type="entry name" value="RAS GTPASE-ACTIVATING PROTEIN-BINDING PROTEIN 1"/>
    <property type="match status" value="1"/>
</dbReference>
<protein>
    <recommendedName>
        <fullName evidence="4">NTF2 domain-containing protein</fullName>
    </recommendedName>
</protein>
<dbReference type="GO" id="GO:0005829">
    <property type="term" value="C:cytosol"/>
    <property type="evidence" value="ECO:0007669"/>
    <property type="project" value="TreeGrafter"/>
</dbReference>
<feature type="compositionally biased region" description="Basic and acidic residues" evidence="1">
    <location>
        <begin position="101"/>
        <end position="118"/>
    </location>
</feature>
<dbReference type="EMBL" id="JACASE010000009">
    <property type="protein sequence ID" value="KAF6435815.1"/>
    <property type="molecule type" value="Genomic_DNA"/>
</dbReference>
<feature type="region of interest" description="Disordered" evidence="1">
    <location>
        <begin position="83"/>
        <end position="119"/>
    </location>
</feature>
<feature type="compositionally biased region" description="Acidic residues" evidence="1">
    <location>
        <begin position="37"/>
        <end position="49"/>
    </location>
</feature>
<dbReference type="PANTHER" id="PTHR10693">
    <property type="entry name" value="RAS GTPASE-ACTIVATING PROTEIN-BINDING PROTEIN"/>
    <property type="match status" value="1"/>
</dbReference>
<evidence type="ECO:0008006" key="4">
    <source>
        <dbReference type="Google" id="ProtNLM"/>
    </source>
</evidence>
<dbReference type="GO" id="GO:0003729">
    <property type="term" value="F:mRNA binding"/>
    <property type="evidence" value="ECO:0007669"/>
    <property type="project" value="TreeGrafter"/>
</dbReference>
<evidence type="ECO:0000256" key="1">
    <source>
        <dbReference type="SAM" id="MobiDB-lite"/>
    </source>
</evidence>
<dbReference type="AlphaFoldDB" id="A0A7J8EKL6"/>
<accession>A0A7J8EKL6</accession>